<proteinExistence type="predicted"/>
<dbReference type="EMBL" id="NFKP01000001">
    <property type="protein sequence ID" value="OUP71328.1"/>
    <property type="molecule type" value="Genomic_DNA"/>
</dbReference>
<evidence type="ECO:0000259" key="2">
    <source>
        <dbReference type="Pfam" id="PF07486"/>
    </source>
</evidence>
<sequence length="188" mass="21466">MRTILKGAVFLLSLILCFIIIARIAAAPVKEKPVEDTYNDESSTVSISPVETVPEPSPPAEEPEQIEEEWPYPISQEEIELIALVTMAEAEGETELGQRLVIDTILNRVDDSHFPDNVTDVIFQPNQFTSMWNGRVDRCYVKEELVELVKEELLERTNYECVFFTAGGYSNYGVPMFQECRHYFSSYD</sequence>
<dbReference type="AlphaFoldDB" id="A0A1Y4N3R8"/>
<keyword evidence="3" id="KW-0378">Hydrolase</keyword>
<dbReference type="InterPro" id="IPR011105">
    <property type="entry name" value="Cell_wall_hydrolase_SleB"/>
</dbReference>
<evidence type="ECO:0000256" key="1">
    <source>
        <dbReference type="SAM" id="MobiDB-lite"/>
    </source>
</evidence>
<evidence type="ECO:0000313" key="4">
    <source>
        <dbReference type="Proteomes" id="UP000196386"/>
    </source>
</evidence>
<dbReference type="RefSeq" id="WP_087298840.1">
    <property type="nucleotide sequence ID" value="NZ_NFKP01000001.1"/>
</dbReference>
<feature type="compositionally biased region" description="Low complexity" evidence="1">
    <location>
        <begin position="45"/>
        <end position="54"/>
    </location>
</feature>
<accession>A0A1Y4N3R8</accession>
<feature type="region of interest" description="Disordered" evidence="1">
    <location>
        <begin position="32"/>
        <end position="67"/>
    </location>
</feature>
<comment type="caution">
    <text evidence="3">The sequence shown here is derived from an EMBL/GenBank/DDBJ whole genome shotgun (WGS) entry which is preliminary data.</text>
</comment>
<feature type="domain" description="Cell wall hydrolase SleB" evidence="2">
    <location>
        <begin position="92"/>
        <end position="156"/>
    </location>
</feature>
<name>A0A1Y4N3R8_9FIRM</name>
<dbReference type="Gene3D" id="1.10.10.2520">
    <property type="entry name" value="Cell wall hydrolase SleB, domain 1"/>
    <property type="match status" value="1"/>
</dbReference>
<dbReference type="Proteomes" id="UP000196386">
    <property type="component" value="Unassembled WGS sequence"/>
</dbReference>
<protein>
    <submittedName>
        <fullName evidence="3">Cell wall hydrolase</fullName>
    </submittedName>
</protein>
<dbReference type="Pfam" id="PF07486">
    <property type="entry name" value="Hydrolase_2"/>
    <property type="match status" value="1"/>
</dbReference>
<gene>
    <name evidence="3" type="ORF">B5F11_00090</name>
</gene>
<reference evidence="4" key="1">
    <citation type="submission" date="2017-04" db="EMBL/GenBank/DDBJ databases">
        <title>Function of individual gut microbiota members based on whole genome sequencing of pure cultures obtained from chicken caecum.</title>
        <authorList>
            <person name="Medvecky M."/>
            <person name="Cejkova D."/>
            <person name="Polansky O."/>
            <person name="Karasova D."/>
            <person name="Kubasova T."/>
            <person name="Cizek A."/>
            <person name="Rychlik I."/>
        </authorList>
    </citation>
    <scope>NUCLEOTIDE SEQUENCE [LARGE SCALE GENOMIC DNA]</scope>
    <source>
        <strain evidence="4">An175</strain>
    </source>
</reference>
<evidence type="ECO:0000313" key="3">
    <source>
        <dbReference type="EMBL" id="OUP71328.1"/>
    </source>
</evidence>
<dbReference type="GO" id="GO:0016787">
    <property type="term" value="F:hydrolase activity"/>
    <property type="evidence" value="ECO:0007669"/>
    <property type="project" value="UniProtKB-KW"/>
</dbReference>
<dbReference type="InterPro" id="IPR042047">
    <property type="entry name" value="SleB_dom1"/>
</dbReference>
<organism evidence="3 4">
    <name type="scientific">Anaerotruncus colihominis</name>
    <dbReference type="NCBI Taxonomy" id="169435"/>
    <lineage>
        <taxon>Bacteria</taxon>
        <taxon>Bacillati</taxon>
        <taxon>Bacillota</taxon>
        <taxon>Clostridia</taxon>
        <taxon>Eubacteriales</taxon>
        <taxon>Oscillospiraceae</taxon>
        <taxon>Anaerotruncus</taxon>
    </lineage>
</organism>